<dbReference type="Proteomes" id="UP000009311">
    <property type="component" value="Unassembled WGS sequence"/>
</dbReference>
<name>I7KLG2_9LACO</name>
<accession>I7KLG2</accession>
<dbReference type="PATRIC" id="fig|1423790.3.peg.347"/>
<keyword evidence="3" id="KW-1185">Reference proteome</keyword>
<keyword evidence="1" id="KW-0812">Transmembrane</keyword>
<dbReference type="AlphaFoldDB" id="I7KLG2"/>
<keyword evidence="1" id="KW-0472">Membrane</keyword>
<reference evidence="2 3" key="1">
    <citation type="submission" date="2012-06" db="EMBL/GenBank/DDBJ databases">
        <title>Draft Genome Sequence of Lactobacillus pasteurii CRBIP 24.76T.</title>
        <authorList>
            <person name="Cousin S."/>
            <person name="Bouchier C."/>
            <person name="Loux V."/>
            <person name="Ma L."/>
            <person name="Creno S."/>
            <person name="Bizet C."/>
            <person name="Clermont D."/>
        </authorList>
    </citation>
    <scope>NUCLEOTIDE SEQUENCE [LARGE SCALE GENOMIC DNA]</scope>
    <source>
        <strain evidence="3">CRBIP 24.76T</strain>
    </source>
</reference>
<feature type="transmembrane region" description="Helical" evidence="1">
    <location>
        <begin position="93"/>
        <end position="111"/>
    </location>
</feature>
<evidence type="ECO:0000313" key="2">
    <source>
        <dbReference type="EMBL" id="CCI85374.1"/>
    </source>
</evidence>
<dbReference type="RefSeq" id="WP_009559926.1">
    <property type="nucleotide sequence ID" value="NZ_AYZN01000001.1"/>
</dbReference>
<proteinExistence type="predicted"/>
<evidence type="ECO:0000313" key="3">
    <source>
        <dbReference type="Proteomes" id="UP000009311"/>
    </source>
</evidence>
<dbReference type="OrthoDB" id="3183957at2"/>
<sequence length="168" mass="19448">MRRHPKYDRDVEKVKHEDSIKYLYFSRYLMIRYIASIFLFANLFWMILCINYQQLVGLILSAGMFIGTVVVGIEQLSKMHSRKADVPLTRKFLWLQLSMNLLLLVVLLTPFRSSLFPFAKDGNSTLLIAGILLIGVLLCVVSELKINKIINGTDRYTSVINTFKKNRQ</sequence>
<evidence type="ECO:0000256" key="1">
    <source>
        <dbReference type="SAM" id="Phobius"/>
    </source>
</evidence>
<dbReference type="EMBL" id="CAKD01000021">
    <property type="protein sequence ID" value="CCI85374.1"/>
    <property type="molecule type" value="Genomic_DNA"/>
</dbReference>
<feature type="transmembrane region" description="Helical" evidence="1">
    <location>
        <begin position="123"/>
        <end position="141"/>
    </location>
</feature>
<keyword evidence="1" id="KW-1133">Transmembrane helix</keyword>
<comment type="caution">
    <text evidence="2">The sequence shown here is derived from an EMBL/GenBank/DDBJ whole genome shotgun (WGS) entry which is preliminary data.</text>
</comment>
<protein>
    <submittedName>
        <fullName evidence="2">PTS system cellobiose-specific IIA component</fullName>
    </submittedName>
</protein>
<dbReference type="STRING" id="1423790.BN53_04640"/>
<feature type="transmembrane region" description="Helical" evidence="1">
    <location>
        <begin position="29"/>
        <end position="48"/>
    </location>
</feature>
<feature type="transmembrane region" description="Helical" evidence="1">
    <location>
        <begin position="54"/>
        <end position="73"/>
    </location>
</feature>
<organism evidence="2 3">
    <name type="scientific">Lactobacillus pasteurii DSM 23907 = CRBIP 24.76</name>
    <dbReference type="NCBI Taxonomy" id="1423790"/>
    <lineage>
        <taxon>Bacteria</taxon>
        <taxon>Bacillati</taxon>
        <taxon>Bacillota</taxon>
        <taxon>Bacilli</taxon>
        <taxon>Lactobacillales</taxon>
        <taxon>Lactobacillaceae</taxon>
        <taxon>Lactobacillus</taxon>
    </lineage>
</organism>
<dbReference type="eggNOG" id="ENOG5032WCE">
    <property type="taxonomic scope" value="Bacteria"/>
</dbReference>
<gene>
    <name evidence="2" type="ORF">BN53_04640</name>
</gene>